<evidence type="ECO:0000313" key="2">
    <source>
        <dbReference type="EMBL" id="EEW07998.1"/>
    </source>
</evidence>
<organism evidence="2 3">
    <name type="scientific">Vibrio mimicus VM603</name>
    <dbReference type="NCBI Taxonomy" id="671074"/>
    <lineage>
        <taxon>Bacteria</taxon>
        <taxon>Pseudomonadati</taxon>
        <taxon>Pseudomonadota</taxon>
        <taxon>Gammaproteobacteria</taxon>
        <taxon>Vibrionales</taxon>
        <taxon>Vibrionaceae</taxon>
        <taxon>Vibrio</taxon>
    </lineage>
</organism>
<proteinExistence type="predicted"/>
<dbReference type="Pfam" id="PF11810">
    <property type="entry name" value="DUF3332"/>
    <property type="match status" value="1"/>
</dbReference>
<feature type="transmembrane region" description="Helical" evidence="1">
    <location>
        <begin position="21"/>
        <end position="44"/>
    </location>
</feature>
<gene>
    <name evidence="2" type="ORF">VMB_07810</name>
</gene>
<evidence type="ECO:0008006" key="4">
    <source>
        <dbReference type="Google" id="ProtNLM"/>
    </source>
</evidence>
<reference evidence="2 3" key="1">
    <citation type="journal article" date="2009" name="BMC Evol. Biol.">
        <title>Genomic taxonomy of Vibrios.</title>
        <authorList>
            <person name="Thompson C.C."/>
            <person name="Vicente A.C."/>
            <person name="Souza R.C."/>
            <person name="Vasconcelos A.T."/>
            <person name="Vesth T."/>
            <person name="Alves N.Jr."/>
            <person name="Ussery D.W."/>
            <person name="Iida T."/>
            <person name="Thompson F.L."/>
        </authorList>
    </citation>
    <scope>NUCLEOTIDE SEQUENCE [LARGE SCALE GENOMIC DNA]</scope>
    <source>
        <strain evidence="2 3">VM603</strain>
    </source>
</reference>
<keyword evidence="1" id="KW-1133">Transmembrane helix</keyword>
<evidence type="ECO:0000256" key="1">
    <source>
        <dbReference type="SAM" id="Phobius"/>
    </source>
</evidence>
<sequence>MKKPYHRPPFQLRGDDMNKQALKIALVAGLGVTSLTGCMGQMAATGLVNKFNLEVVDNRYAREGLFLLLSPVYGLTSAADLFIFNSIEFWTGKNPISGKSPAVVDMPANAIIKVNGQLDRSLTEAPLQTNVLPIEKATMQQIDPQTLQMEVTYVDGTHKVLRGEKGQDDVSFYLDGELLTVVSNQELNAYIEASQI</sequence>
<dbReference type="AlphaFoldDB" id="D2YB84"/>
<keyword evidence="1" id="KW-0812">Transmembrane</keyword>
<protein>
    <recommendedName>
        <fullName evidence="4">Lipoprotein</fullName>
    </recommendedName>
</protein>
<accession>D2YB84</accession>
<dbReference type="InterPro" id="IPR021768">
    <property type="entry name" value="DUF3332"/>
</dbReference>
<evidence type="ECO:0000313" key="3">
    <source>
        <dbReference type="Proteomes" id="UP000004827"/>
    </source>
</evidence>
<keyword evidence="1" id="KW-0472">Membrane</keyword>
<dbReference type="Proteomes" id="UP000004827">
    <property type="component" value="Unassembled WGS sequence"/>
</dbReference>
<name>D2YB84_VIBMI</name>
<comment type="caution">
    <text evidence="2">The sequence shown here is derived from an EMBL/GenBank/DDBJ whole genome shotgun (WGS) entry which is preliminary data.</text>
</comment>
<dbReference type="EMBL" id="ACYU01000025">
    <property type="protein sequence ID" value="EEW07998.1"/>
    <property type="molecule type" value="Genomic_DNA"/>
</dbReference>